<organism evidence="1 2">
    <name type="scientific">Helicobacter pylori Hp H-1</name>
    <dbReference type="NCBI Taxonomy" id="992058"/>
    <lineage>
        <taxon>Bacteria</taxon>
        <taxon>Pseudomonadati</taxon>
        <taxon>Campylobacterota</taxon>
        <taxon>Epsilonproteobacteria</taxon>
        <taxon>Campylobacterales</taxon>
        <taxon>Helicobacteraceae</taxon>
        <taxon>Helicobacter</taxon>
    </lineage>
</organism>
<dbReference type="AlphaFoldDB" id="M7SLB6"/>
<evidence type="ECO:0000313" key="2">
    <source>
        <dbReference type="Proteomes" id="UP000011947"/>
    </source>
</evidence>
<evidence type="ECO:0000313" key="1">
    <source>
        <dbReference type="EMBL" id="EMR58626.1"/>
    </source>
</evidence>
<sequence>MVGNYIIAEDVSKKWTLRSGKEYVCVRRDKHKYQKLRLKRLLEQDEAMKSKRNNMHLIEDTTPQPKNAISVTELLAQIKNQTPSKECRALNE</sequence>
<proteinExistence type="predicted"/>
<protein>
    <submittedName>
        <fullName evidence="1">Putative conjugal plasmid transfer system protein</fullName>
    </submittedName>
</protein>
<comment type="caution">
    <text evidence="1">The sequence shown here is derived from an EMBL/GenBank/DDBJ whole genome shotgun (WGS) entry which is preliminary data.</text>
</comment>
<dbReference type="EMBL" id="AOTX01000032">
    <property type="protein sequence ID" value="EMR58626.1"/>
    <property type="molecule type" value="Genomic_DNA"/>
</dbReference>
<name>M7SLB6_HELPX</name>
<dbReference type="PATRIC" id="fig|992058.3.peg.1050"/>
<dbReference type="Gene3D" id="2.60.40.2500">
    <property type="match status" value="1"/>
</dbReference>
<dbReference type="InterPro" id="IPR038161">
    <property type="entry name" value="VirB9/CagX/TrbG_C_sf"/>
</dbReference>
<gene>
    <name evidence="1" type="ORF">HPHPH1_1056</name>
</gene>
<accession>M7SLB6</accession>
<dbReference type="Proteomes" id="UP000011947">
    <property type="component" value="Unassembled WGS sequence"/>
</dbReference>
<reference evidence="1 2" key="1">
    <citation type="submission" date="2013-02" db="EMBL/GenBank/DDBJ databases">
        <title>Comparitive Sequence Analysis of H. pylori Isolates.</title>
        <authorList>
            <person name="Blanchard T.G."/>
            <person name="Czinn S.J."/>
            <person name="McCracken C.M."/>
            <person name="Abolude K.A."/>
            <person name="Shefchek K.S."/>
            <person name="Maroo A.M."/>
            <person name="Santana-Cruz I.S."/>
            <person name="Tallon L.J."/>
            <person name="Ficke F.W.F."/>
        </authorList>
    </citation>
    <scope>NUCLEOTIDE SEQUENCE [LARGE SCALE GENOMIC DNA]</scope>
    <source>
        <strain evidence="1 2">Hp H-1</strain>
    </source>
</reference>